<dbReference type="RefSeq" id="WP_201953449.1">
    <property type="nucleotide sequence ID" value="NZ_JAERRJ010000011.1"/>
</dbReference>
<dbReference type="PROSITE" id="PS51257">
    <property type="entry name" value="PROKAR_LIPOPROTEIN"/>
    <property type="match status" value="1"/>
</dbReference>
<evidence type="ECO:0000256" key="1">
    <source>
        <dbReference type="SAM" id="MobiDB-lite"/>
    </source>
</evidence>
<keyword evidence="2" id="KW-0732">Signal</keyword>
<evidence type="ECO:0000313" key="4">
    <source>
        <dbReference type="Proteomes" id="UP000602198"/>
    </source>
</evidence>
<proteinExistence type="predicted"/>
<dbReference type="Proteomes" id="UP000602198">
    <property type="component" value="Unassembled WGS sequence"/>
</dbReference>
<accession>A0ABS1MDH3</accession>
<feature type="region of interest" description="Disordered" evidence="1">
    <location>
        <begin position="33"/>
        <end position="65"/>
    </location>
</feature>
<gene>
    <name evidence="3" type="ORF">JK358_28405</name>
</gene>
<dbReference type="EMBL" id="JAERRJ010000011">
    <property type="protein sequence ID" value="MBL1078336.1"/>
    <property type="molecule type" value="Genomic_DNA"/>
</dbReference>
<feature type="chain" id="PRO_5046075971" description="Lipoprotein" evidence="2">
    <location>
        <begin position="24"/>
        <end position="264"/>
    </location>
</feature>
<evidence type="ECO:0008006" key="5">
    <source>
        <dbReference type="Google" id="ProtNLM"/>
    </source>
</evidence>
<feature type="compositionally biased region" description="Low complexity" evidence="1">
    <location>
        <begin position="33"/>
        <end position="54"/>
    </location>
</feature>
<evidence type="ECO:0000256" key="2">
    <source>
        <dbReference type="SAM" id="SignalP"/>
    </source>
</evidence>
<feature type="signal peptide" evidence="2">
    <location>
        <begin position="1"/>
        <end position="23"/>
    </location>
</feature>
<protein>
    <recommendedName>
        <fullName evidence="5">Lipoprotein</fullName>
    </recommendedName>
</protein>
<comment type="caution">
    <text evidence="3">The sequence shown here is derived from an EMBL/GenBank/DDBJ whole genome shotgun (WGS) entry which is preliminary data.</text>
</comment>
<keyword evidence="4" id="KW-1185">Reference proteome</keyword>
<organism evidence="3 4">
    <name type="scientific">Nocardia acididurans</name>
    <dbReference type="NCBI Taxonomy" id="2802282"/>
    <lineage>
        <taxon>Bacteria</taxon>
        <taxon>Bacillati</taxon>
        <taxon>Actinomycetota</taxon>
        <taxon>Actinomycetes</taxon>
        <taxon>Mycobacteriales</taxon>
        <taxon>Nocardiaceae</taxon>
        <taxon>Nocardia</taxon>
    </lineage>
</organism>
<sequence length="264" mass="26709">MAKSGVAALSFVAALAGSVVLTACGGDDQHTAHTTATTGSAQPATSSAPQASSTVGTTSPATTAQVGEVPGIPAAAAALRPWAADLAAGDLDALVRKCWTIDPGNARAMYADRDPILTTLAQPGIDGQWAILWKGPVVTVSAKRTEIASGYACPRVAPTGATTTFNDADAAYAVYRYLSRFTGKPVNSADKEGDYPLVCPGSTLANNPGRLTGTVAFGELTTTATGLGDAEVTVSLTNSANVTQPATFLLSIGSEGYCLNDIRA</sequence>
<name>A0ABS1MDH3_9NOCA</name>
<evidence type="ECO:0000313" key="3">
    <source>
        <dbReference type="EMBL" id="MBL1078336.1"/>
    </source>
</evidence>
<feature type="compositionally biased region" description="Polar residues" evidence="1">
    <location>
        <begin position="55"/>
        <end position="65"/>
    </location>
</feature>
<reference evidence="3 4" key="1">
    <citation type="submission" date="2021-01" db="EMBL/GenBank/DDBJ databases">
        <title>WGS of actinomycetes isolated from Thailand.</title>
        <authorList>
            <person name="Thawai C."/>
        </authorList>
    </citation>
    <scope>NUCLEOTIDE SEQUENCE [LARGE SCALE GENOMIC DNA]</scope>
    <source>
        <strain evidence="3 4">LPG 2</strain>
    </source>
</reference>